<dbReference type="Pfam" id="PF00008">
    <property type="entry name" value="EGF"/>
    <property type="match status" value="1"/>
</dbReference>
<dbReference type="GO" id="GO:0005576">
    <property type="term" value="C:extracellular region"/>
    <property type="evidence" value="ECO:0007669"/>
    <property type="project" value="UniProtKB-SubCell"/>
</dbReference>
<accession>A0A8K0EE58</accession>
<dbReference type="Gene3D" id="2.10.25.10">
    <property type="entry name" value="Laminin"/>
    <property type="match status" value="1"/>
</dbReference>
<dbReference type="SUPFAM" id="SSF57196">
    <property type="entry name" value="EGF/Laminin"/>
    <property type="match status" value="1"/>
</dbReference>
<organism evidence="10 11">
    <name type="scientific">Branchiostoma lanceolatum</name>
    <name type="common">Common lancelet</name>
    <name type="synonym">Amphioxus lanceolatum</name>
    <dbReference type="NCBI Taxonomy" id="7740"/>
    <lineage>
        <taxon>Eukaryota</taxon>
        <taxon>Metazoa</taxon>
        <taxon>Chordata</taxon>
        <taxon>Cephalochordata</taxon>
        <taxon>Leptocardii</taxon>
        <taxon>Amphioxiformes</taxon>
        <taxon>Branchiostomatidae</taxon>
        <taxon>Branchiostoma</taxon>
    </lineage>
</organism>
<keyword evidence="6" id="KW-0325">Glycoprotein</keyword>
<evidence type="ECO:0000256" key="5">
    <source>
        <dbReference type="ARBA" id="ARBA00023157"/>
    </source>
</evidence>
<evidence type="ECO:0000256" key="1">
    <source>
        <dbReference type="ARBA" id="ARBA00004613"/>
    </source>
</evidence>
<dbReference type="GO" id="GO:0005509">
    <property type="term" value="F:calcium ion binding"/>
    <property type="evidence" value="ECO:0007669"/>
    <property type="project" value="InterPro"/>
</dbReference>
<dbReference type="FunFam" id="2.10.25.10:FF:000045">
    <property type="entry name" value="Slit guidance ligand 2"/>
    <property type="match status" value="1"/>
</dbReference>
<evidence type="ECO:0000256" key="2">
    <source>
        <dbReference type="ARBA" id="ARBA00022525"/>
    </source>
</evidence>
<evidence type="ECO:0000256" key="3">
    <source>
        <dbReference type="ARBA" id="ARBA00022536"/>
    </source>
</evidence>
<dbReference type="SMART" id="SM00181">
    <property type="entry name" value="EGF"/>
    <property type="match status" value="1"/>
</dbReference>
<keyword evidence="2" id="KW-0964">Secreted</keyword>
<dbReference type="Proteomes" id="UP000838412">
    <property type="component" value="Chromosome 17"/>
</dbReference>
<dbReference type="PANTHER" id="PTHR47635:SF2">
    <property type="entry name" value="LAMG-LIKE JELLYROLL FOLD DOMAIN-CONTAINING PROTEIN"/>
    <property type="match status" value="1"/>
</dbReference>
<keyword evidence="3 7" id="KW-0245">EGF-like domain</keyword>
<evidence type="ECO:0000259" key="9">
    <source>
        <dbReference type="PROSITE" id="PS50026"/>
    </source>
</evidence>
<evidence type="ECO:0000256" key="8">
    <source>
        <dbReference type="SAM" id="Phobius"/>
    </source>
</evidence>
<evidence type="ECO:0000313" key="10">
    <source>
        <dbReference type="EMBL" id="CAH1249624.1"/>
    </source>
</evidence>
<dbReference type="InterPro" id="IPR000742">
    <property type="entry name" value="EGF"/>
</dbReference>
<dbReference type="PROSITE" id="PS01186">
    <property type="entry name" value="EGF_2"/>
    <property type="match status" value="1"/>
</dbReference>
<proteinExistence type="predicted"/>
<evidence type="ECO:0000256" key="4">
    <source>
        <dbReference type="ARBA" id="ARBA00022737"/>
    </source>
</evidence>
<sequence>MLTLSWTTSVDTSMVKHCSNIEYGNERLPGGKGGLQFVLVGLVLLLACLLVLVYVHLTAAIADLSRRLESVEGRLDLHRSPADVDHVKVSNPEVKTIKGKGKEYMSGTVMNESLADITGRSSRSGLRRRRDGHAGSRTREYTNLGCWRDTRNHAIPTLEGTDPRLDGVYWARGKATEKCYQVALSRGFPVFAVQAGGYCSGSADAHNTYKKYGPSTACASDGEGGPRANEVYWITGLDQCEAHLCQNNATCRTRRDGYTCTCTKGWYGKYCQHSEYMLSYDPPLRFVL</sequence>
<feature type="domain" description="EGF-like" evidence="9">
    <location>
        <begin position="236"/>
        <end position="272"/>
    </location>
</feature>
<dbReference type="EMBL" id="OV696702">
    <property type="protein sequence ID" value="CAH1249624.1"/>
    <property type="molecule type" value="Genomic_DNA"/>
</dbReference>
<dbReference type="InterPro" id="IPR001881">
    <property type="entry name" value="EGF-like_Ca-bd_dom"/>
</dbReference>
<keyword evidence="4" id="KW-0677">Repeat</keyword>
<dbReference type="PROSITE" id="PS50026">
    <property type="entry name" value="EGF_3"/>
    <property type="match status" value="1"/>
</dbReference>
<gene>
    <name evidence="10" type="primary">Hypp8651</name>
    <name evidence="10" type="ORF">BLAG_LOCUS10662</name>
</gene>
<dbReference type="SMART" id="SM00179">
    <property type="entry name" value="EGF_CA"/>
    <property type="match status" value="1"/>
</dbReference>
<keyword evidence="8" id="KW-0812">Transmembrane</keyword>
<dbReference type="PANTHER" id="PTHR47635">
    <property type="entry name" value="CUB DOMAIN-CONTAINING PROTEIN"/>
    <property type="match status" value="1"/>
</dbReference>
<comment type="subcellular location">
    <subcellularLocation>
        <location evidence="1">Secreted</location>
    </subcellularLocation>
</comment>
<dbReference type="GO" id="GO:0007399">
    <property type="term" value="P:nervous system development"/>
    <property type="evidence" value="ECO:0007669"/>
    <property type="project" value="UniProtKB-ARBA"/>
</dbReference>
<feature type="disulfide bond" evidence="7">
    <location>
        <begin position="262"/>
        <end position="271"/>
    </location>
</feature>
<protein>
    <submittedName>
        <fullName evidence="10">Hypp8651 protein</fullName>
    </submittedName>
</protein>
<dbReference type="CDD" id="cd00054">
    <property type="entry name" value="EGF_CA"/>
    <property type="match status" value="1"/>
</dbReference>
<comment type="caution">
    <text evidence="7">Lacks conserved residue(s) required for the propagation of feature annotation.</text>
</comment>
<name>A0A8K0EE58_BRALA</name>
<keyword evidence="8" id="KW-1133">Transmembrane helix</keyword>
<dbReference type="AlphaFoldDB" id="A0A8K0EE58"/>
<dbReference type="PROSITE" id="PS00022">
    <property type="entry name" value="EGF_1"/>
    <property type="match status" value="1"/>
</dbReference>
<evidence type="ECO:0000256" key="7">
    <source>
        <dbReference type="PROSITE-ProRule" id="PRU00076"/>
    </source>
</evidence>
<evidence type="ECO:0000313" key="11">
    <source>
        <dbReference type="Proteomes" id="UP000838412"/>
    </source>
</evidence>
<feature type="transmembrane region" description="Helical" evidence="8">
    <location>
        <begin position="35"/>
        <end position="57"/>
    </location>
</feature>
<keyword evidence="11" id="KW-1185">Reference proteome</keyword>
<keyword evidence="8" id="KW-0472">Membrane</keyword>
<dbReference type="OrthoDB" id="10055012at2759"/>
<reference evidence="10" key="1">
    <citation type="submission" date="2022-01" db="EMBL/GenBank/DDBJ databases">
        <authorList>
            <person name="Braso-Vives M."/>
        </authorList>
    </citation>
    <scope>NUCLEOTIDE SEQUENCE</scope>
</reference>
<keyword evidence="5 7" id="KW-1015">Disulfide bond</keyword>
<evidence type="ECO:0000256" key="6">
    <source>
        <dbReference type="ARBA" id="ARBA00023180"/>
    </source>
</evidence>